<dbReference type="GO" id="GO:0005789">
    <property type="term" value="C:endoplasmic reticulum membrane"/>
    <property type="evidence" value="ECO:0007669"/>
    <property type="project" value="UniProtKB-SubCell"/>
</dbReference>
<dbReference type="KEGG" id="bbel:109485811"/>
<dbReference type="GO" id="GO:0016705">
    <property type="term" value="F:oxidoreductase activity, acting on paired donors, with incorporation or reduction of molecular oxygen"/>
    <property type="evidence" value="ECO:0007669"/>
    <property type="project" value="InterPro"/>
</dbReference>
<name>A0A6P5ASP0_BRABE</name>
<gene>
    <name evidence="14" type="primary">LOC109485811</name>
</gene>
<keyword evidence="7 11" id="KW-0560">Oxidoreductase</keyword>
<keyword evidence="8 10" id="KW-0408">Iron</keyword>
<dbReference type="GO" id="GO:0005506">
    <property type="term" value="F:iron ion binding"/>
    <property type="evidence" value="ECO:0007669"/>
    <property type="project" value="InterPro"/>
</dbReference>
<feature type="binding site" description="axial binding residue" evidence="10">
    <location>
        <position position="489"/>
    </location>
    <ligand>
        <name>heme</name>
        <dbReference type="ChEBI" id="CHEBI:30413"/>
    </ligand>
    <ligandPart>
        <name>Fe</name>
        <dbReference type="ChEBI" id="CHEBI:18248"/>
    </ligandPart>
</feature>
<keyword evidence="12" id="KW-1133">Transmembrane helix</keyword>
<evidence type="ECO:0000313" key="13">
    <source>
        <dbReference type="Proteomes" id="UP000515135"/>
    </source>
</evidence>
<evidence type="ECO:0000313" key="14">
    <source>
        <dbReference type="RefSeq" id="XP_019645051.1"/>
    </source>
</evidence>
<dbReference type="InterPro" id="IPR050705">
    <property type="entry name" value="Cytochrome_P450_3A"/>
</dbReference>
<sequence length="521" mass="59276">MSSMVDLLPLSPTWVLLGVCLLLYYLQIRRVSLMSQIRYQRIFFVSRRYLTWPFNKFKKLGIPGPKPVLNFGNLLKYSEGSHVFDMECYKKYGKVCGIFEGRRPVLMIGDLGLIKEITVKQFHKFNNRMDLGSILESFAGSLFVIRDADWKRVRSAITPTLSSGKLKQMSMLVEKCADGLVSSLVEKQEKGVMFDMKENCLCLSSSQCNMFSFLRISSAYTMDVISSTAFGMDIDSLHNPDHPFVTHAKAIFDMNMLKVYAYILVPPPFNNIFTIGGLSFFPKFATDFFKNTIEKAIKTREGSMDDTERIDFLQLLLKAHNKHRDGTTDEVTGGPGLSMKEIVGNSLIFWLVGYDTTANTIALTAYNLAFNQEAQDRVMEEVDTVVQNRGKLDYEAGHELRYLEMCVNETLRIYPGAKRFDRVCREDADINGLHIPAGTNINFPVWAIHHDPELWPEPDKFRPERFSKEEVAARDPFAFLSFGAGPRGCVGMRLAMLEIKLALARALQKFRFVTCEKTEVT</sequence>
<keyword evidence="12" id="KW-0812">Transmembrane</keyword>
<evidence type="ECO:0000256" key="4">
    <source>
        <dbReference type="ARBA" id="ARBA00022617"/>
    </source>
</evidence>
<dbReference type="PRINTS" id="PR00463">
    <property type="entry name" value="EP450I"/>
</dbReference>
<dbReference type="Pfam" id="PF00067">
    <property type="entry name" value="p450"/>
    <property type="match status" value="1"/>
</dbReference>
<dbReference type="FunFam" id="1.10.630.10:FF:000042">
    <property type="entry name" value="Cytochrome P450"/>
    <property type="match status" value="1"/>
</dbReference>
<evidence type="ECO:0000256" key="11">
    <source>
        <dbReference type="RuleBase" id="RU000461"/>
    </source>
</evidence>
<dbReference type="GO" id="GO:0008395">
    <property type="term" value="F:steroid hydroxylase activity"/>
    <property type="evidence" value="ECO:0007669"/>
    <property type="project" value="TreeGrafter"/>
</dbReference>
<keyword evidence="6" id="KW-0492">Microsome</keyword>
<evidence type="ECO:0000256" key="6">
    <source>
        <dbReference type="ARBA" id="ARBA00022848"/>
    </source>
</evidence>
<dbReference type="PANTHER" id="PTHR24302:SF15">
    <property type="entry name" value="FATTY-ACID PEROXYGENASE"/>
    <property type="match status" value="1"/>
</dbReference>
<dbReference type="InterPro" id="IPR002401">
    <property type="entry name" value="Cyt_P450_E_grp-I"/>
</dbReference>
<comment type="cofactor">
    <cofactor evidence="10">
        <name>heme</name>
        <dbReference type="ChEBI" id="CHEBI:30413"/>
    </cofactor>
</comment>
<dbReference type="RefSeq" id="XP_019645051.1">
    <property type="nucleotide sequence ID" value="XM_019789492.1"/>
</dbReference>
<comment type="subcellular location">
    <subcellularLocation>
        <location evidence="2">Endoplasmic reticulum membrane</location>
        <topology evidence="2">Peripheral membrane protein</topology>
    </subcellularLocation>
    <subcellularLocation>
        <location evidence="1">Microsome membrane</location>
        <topology evidence="1">Peripheral membrane protein</topology>
    </subcellularLocation>
</comment>
<keyword evidence="5 10" id="KW-0479">Metal-binding</keyword>
<accession>A0A6P5ASP0</accession>
<evidence type="ECO:0000256" key="8">
    <source>
        <dbReference type="ARBA" id="ARBA00023004"/>
    </source>
</evidence>
<proteinExistence type="inferred from homology"/>
<keyword evidence="6" id="KW-0256">Endoplasmic reticulum</keyword>
<evidence type="ECO:0000256" key="3">
    <source>
        <dbReference type="ARBA" id="ARBA00010617"/>
    </source>
</evidence>
<comment type="function">
    <text evidence="9">Cytochromes P450 are a group of heme-thiolate monooxygenases. They oxidize a variety of structurally unrelated compounds, including steroids, fatty acids, and xenobiotics.</text>
</comment>
<dbReference type="InterPro" id="IPR017972">
    <property type="entry name" value="Cyt_P450_CS"/>
</dbReference>
<comment type="similarity">
    <text evidence="3 11">Belongs to the cytochrome P450 family.</text>
</comment>
<protein>
    <submittedName>
        <fullName evidence="14">Cytochrome P450 3A24-like</fullName>
    </submittedName>
</protein>
<dbReference type="OrthoDB" id="2789670at2759"/>
<dbReference type="CDD" id="cd11055">
    <property type="entry name" value="CYP3A-like"/>
    <property type="match status" value="1"/>
</dbReference>
<dbReference type="Gene3D" id="1.10.630.10">
    <property type="entry name" value="Cytochrome P450"/>
    <property type="match status" value="1"/>
</dbReference>
<keyword evidence="13" id="KW-1185">Reference proteome</keyword>
<evidence type="ECO:0000256" key="9">
    <source>
        <dbReference type="ARBA" id="ARBA00043906"/>
    </source>
</evidence>
<evidence type="ECO:0000256" key="1">
    <source>
        <dbReference type="ARBA" id="ARBA00004174"/>
    </source>
</evidence>
<dbReference type="PRINTS" id="PR00385">
    <property type="entry name" value="P450"/>
</dbReference>
<keyword evidence="4 10" id="KW-0349">Heme</keyword>
<reference evidence="14" key="1">
    <citation type="submission" date="2025-08" db="UniProtKB">
        <authorList>
            <consortium name="RefSeq"/>
        </authorList>
    </citation>
    <scope>IDENTIFICATION</scope>
    <source>
        <tissue evidence="14">Gonad</tissue>
    </source>
</reference>
<keyword evidence="12" id="KW-0472">Membrane</keyword>
<evidence type="ECO:0000256" key="12">
    <source>
        <dbReference type="SAM" id="Phobius"/>
    </source>
</evidence>
<evidence type="ECO:0000256" key="10">
    <source>
        <dbReference type="PIRSR" id="PIRSR602401-1"/>
    </source>
</evidence>
<dbReference type="GO" id="GO:0020037">
    <property type="term" value="F:heme binding"/>
    <property type="evidence" value="ECO:0007669"/>
    <property type="project" value="InterPro"/>
</dbReference>
<dbReference type="InterPro" id="IPR036396">
    <property type="entry name" value="Cyt_P450_sf"/>
</dbReference>
<organism evidence="13 14">
    <name type="scientific">Branchiostoma belcheri</name>
    <name type="common">Amphioxus</name>
    <dbReference type="NCBI Taxonomy" id="7741"/>
    <lineage>
        <taxon>Eukaryota</taxon>
        <taxon>Metazoa</taxon>
        <taxon>Chordata</taxon>
        <taxon>Cephalochordata</taxon>
        <taxon>Leptocardii</taxon>
        <taxon>Amphioxiformes</taxon>
        <taxon>Branchiostomatidae</taxon>
        <taxon>Branchiostoma</taxon>
    </lineage>
</organism>
<dbReference type="GeneID" id="109485811"/>
<dbReference type="AlphaFoldDB" id="A0A6P5ASP0"/>
<evidence type="ECO:0000256" key="5">
    <source>
        <dbReference type="ARBA" id="ARBA00022723"/>
    </source>
</evidence>
<dbReference type="PROSITE" id="PS00086">
    <property type="entry name" value="CYTOCHROME_P450"/>
    <property type="match status" value="1"/>
</dbReference>
<dbReference type="SUPFAM" id="SSF48264">
    <property type="entry name" value="Cytochrome P450"/>
    <property type="match status" value="1"/>
</dbReference>
<evidence type="ECO:0000256" key="2">
    <source>
        <dbReference type="ARBA" id="ARBA00004406"/>
    </source>
</evidence>
<keyword evidence="11" id="KW-0503">Monooxygenase</keyword>
<feature type="transmembrane region" description="Helical" evidence="12">
    <location>
        <begin position="7"/>
        <end position="26"/>
    </location>
</feature>
<dbReference type="InterPro" id="IPR001128">
    <property type="entry name" value="Cyt_P450"/>
</dbReference>
<dbReference type="Proteomes" id="UP000515135">
    <property type="component" value="Unplaced"/>
</dbReference>
<evidence type="ECO:0000256" key="7">
    <source>
        <dbReference type="ARBA" id="ARBA00023002"/>
    </source>
</evidence>
<dbReference type="PANTHER" id="PTHR24302">
    <property type="entry name" value="CYTOCHROME P450 FAMILY 3"/>
    <property type="match status" value="1"/>
</dbReference>